<proteinExistence type="predicted"/>
<dbReference type="AlphaFoldDB" id="A0A5A7REF6"/>
<dbReference type="Proteomes" id="UP000325081">
    <property type="component" value="Unassembled WGS sequence"/>
</dbReference>
<evidence type="ECO:0000313" key="2">
    <source>
        <dbReference type="Proteomes" id="UP000325081"/>
    </source>
</evidence>
<reference evidence="2" key="1">
    <citation type="journal article" date="2019" name="Curr. Biol.">
        <title>Genome Sequence of Striga asiatica Provides Insight into the Evolution of Plant Parasitism.</title>
        <authorList>
            <person name="Yoshida S."/>
            <person name="Kim S."/>
            <person name="Wafula E.K."/>
            <person name="Tanskanen J."/>
            <person name="Kim Y.M."/>
            <person name="Honaas L."/>
            <person name="Yang Z."/>
            <person name="Spallek T."/>
            <person name="Conn C.E."/>
            <person name="Ichihashi Y."/>
            <person name="Cheong K."/>
            <person name="Cui S."/>
            <person name="Der J.P."/>
            <person name="Gundlach H."/>
            <person name="Jiao Y."/>
            <person name="Hori C."/>
            <person name="Ishida J.K."/>
            <person name="Kasahara H."/>
            <person name="Kiba T."/>
            <person name="Kim M.S."/>
            <person name="Koo N."/>
            <person name="Laohavisit A."/>
            <person name="Lee Y.H."/>
            <person name="Lumba S."/>
            <person name="McCourt P."/>
            <person name="Mortimer J.C."/>
            <person name="Mutuku J.M."/>
            <person name="Nomura T."/>
            <person name="Sasaki-Sekimoto Y."/>
            <person name="Seto Y."/>
            <person name="Wang Y."/>
            <person name="Wakatake T."/>
            <person name="Sakakibara H."/>
            <person name="Demura T."/>
            <person name="Yamaguchi S."/>
            <person name="Yoneyama K."/>
            <person name="Manabe R.I."/>
            <person name="Nelson D.C."/>
            <person name="Schulman A.H."/>
            <person name="Timko M.P."/>
            <person name="dePamphilis C.W."/>
            <person name="Choi D."/>
            <person name="Shirasu K."/>
        </authorList>
    </citation>
    <scope>NUCLEOTIDE SEQUENCE [LARGE SCALE GENOMIC DNA]</scope>
    <source>
        <strain evidence="2">cv. UVA1</strain>
    </source>
</reference>
<dbReference type="EMBL" id="BKCP01011626">
    <property type="protein sequence ID" value="GER55147.1"/>
    <property type="molecule type" value="Genomic_DNA"/>
</dbReference>
<name>A0A5A7REF6_STRAF</name>
<protein>
    <submittedName>
        <fullName evidence="1">Accessory gene regulator protein A</fullName>
    </submittedName>
</protein>
<gene>
    <name evidence="1" type="ORF">STAS_32800</name>
</gene>
<organism evidence="1 2">
    <name type="scientific">Striga asiatica</name>
    <name type="common">Asiatic witchweed</name>
    <name type="synonym">Buchnera asiatica</name>
    <dbReference type="NCBI Taxonomy" id="4170"/>
    <lineage>
        <taxon>Eukaryota</taxon>
        <taxon>Viridiplantae</taxon>
        <taxon>Streptophyta</taxon>
        <taxon>Embryophyta</taxon>
        <taxon>Tracheophyta</taxon>
        <taxon>Spermatophyta</taxon>
        <taxon>Magnoliopsida</taxon>
        <taxon>eudicotyledons</taxon>
        <taxon>Gunneridae</taxon>
        <taxon>Pentapetalae</taxon>
        <taxon>asterids</taxon>
        <taxon>lamiids</taxon>
        <taxon>Lamiales</taxon>
        <taxon>Orobanchaceae</taxon>
        <taxon>Buchnereae</taxon>
        <taxon>Striga</taxon>
    </lineage>
</organism>
<comment type="caution">
    <text evidence="1">The sequence shown here is derived from an EMBL/GenBank/DDBJ whole genome shotgun (WGS) entry which is preliminary data.</text>
</comment>
<keyword evidence="2" id="KW-1185">Reference proteome</keyword>
<accession>A0A5A7REF6</accession>
<evidence type="ECO:0000313" key="1">
    <source>
        <dbReference type="EMBL" id="GER55147.1"/>
    </source>
</evidence>
<sequence>MDFLWPHSDRAAAMKRNKLDYTKPRPTLEQGNGAHTVAIAELSFQKQPWEPLEQARNRGDCECVQLPINTPTERVQHDITFIRKQLNVRKGNIGARYRITAGKVHGGASNVISALDA</sequence>